<protein>
    <submittedName>
        <fullName evidence="1">Uncharacterized protein</fullName>
    </submittedName>
</protein>
<accession>A0A1F5NS04</accession>
<evidence type="ECO:0000313" key="2">
    <source>
        <dbReference type="Proteomes" id="UP000177912"/>
    </source>
</evidence>
<dbReference type="AlphaFoldDB" id="A0A1F5NS04"/>
<name>A0A1F5NS04_9BACT</name>
<dbReference type="EMBL" id="MFEI01000032">
    <property type="protein sequence ID" value="OGE80427.1"/>
    <property type="molecule type" value="Genomic_DNA"/>
</dbReference>
<dbReference type="Proteomes" id="UP000177912">
    <property type="component" value="Unassembled WGS sequence"/>
</dbReference>
<evidence type="ECO:0000313" key="1">
    <source>
        <dbReference type="EMBL" id="OGE80427.1"/>
    </source>
</evidence>
<gene>
    <name evidence="1" type="ORF">A2826_03215</name>
</gene>
<dbReference type="STRING" id="1817822.A2826_03215"/>
<reference evidence="1 2" key="1">
    <citation type="journal article" date="2016" name="Nat. Commun.">
        <title>Thousands of microbial genomes shed light on interconnected biogeochemical processes in an aquifer system.</title>
        <authorList>
            <person name="Anantharaman K."/>
            <person name="Brown C.T."/>
            <person name="Hug L.A."/>
            <person name="Sharon I."/>
            <person name="Castelle C.J."/>
            <person name="Probst A.J."/>
            <person name="Thomas B.C."/>
            <person name="Singh A."/>
            <person name="Wilkins M.J."/>
            <person name="Karaoz U."/>
            <person name="Brodie E.L."/>
            <person name="Williams K.H."/>
            <person name="Hubbard S.S."/>
            <person name="Banfield J.F."/>
        </authorList>
    </citation>
    <scope>NUCLEOTIDE SEQUENCE [LARGE SCALE GENOMIC DNA]</scope>
</reference>
<organism evidence="1 2">
    <name type="scientific">Candidatus Doudnabacteria bacterium RIFCSPHIGHO2_01_FULL_43_23</name>
    <dbReference type="NCBI Taxonomy" id="1817822"/>
    <lineage>
        <taxon>Bacteria</taxon>
        <taxon>Candidatus Doudnaibacteriota</taxon>
    </lineage>
</organism>
<sequence>MKRRLILIILLTLLVAGSVYTALIFLRNSIAVELSEGQRYNFKDYEIYFQELHTTTCLASEEFVCTSSTDSPNVLLKITEIKSRKIEFANLGEVPGFSKKVLGLQVVVEEIDVGLLKANFRLTAN</sequence>
<proteinExistence type="predicted"/>
<comment type="caution">
    <text evidence="1">The sequence shown here is derived from an EMBL/GenBank/DDBJ whole genome shotgun (WGS) entry which is preliminary data.</text>
</comment>